<dbReference type="InterPro" id="IPR006162">
    <property type="entry name" value="Ppantetheine_attach_site"/>
</dbReference>
<dbReference type="CDD" id="cd08953">
    <property type="entry name" value="KR_2_SDR_x"/>
    <property type="match status" value="2"/>
</dbReference>
<feature type="region of interest" description="Disordered" evidence="5">
    <location>
        <begin position="1298"/>
        <end position="1321"/>
    </location>
</feature>
<dbReference type="InterPro" id="IPR013968">
    <property type="entry name" value="PKS_KR"/>
</dbReference>
<dbReference type="PROSITE" id="PS00606">
    <property type="entry name" value="KS3_1"/>
    <property type="match status" value="2"/>
</dbReference>
<dbReference type="SUPFAM" id="SSF51735">
    <property type="entry name" value="NAD(P)-binding Rossmann-fold domains"/>
    <property type="match status" value="4"/>
</dbReference>
<reference evidence="8 9" key="1">
    <citation type="submission" date="2021-01" db="EMBL/GenBank/DDBJ databases">
        <title>Tumebacillus sp. strain ITR2 16S ribosomal RNA gene Genome sequencing and assembly.</title>
        <authorList>
            <person name="Kang M."/>
        </authorList>
    </citation>
    <scope>NUCLEOTIDE SEQUENCE [LARGE SCALE GENOMIC DNA]</scope>
    <source>
        <strain evidence="8 9">ITR2</strain>
    </source>
</reference>
<dbReference type="Pfam" id="PF00668">
    <property type="entry name" value="Condensation"/>
    <property type="match status" value="1"/>
</dbReference>
<evidence type="ECO:0000313" key="8">
    <source>
        <dbReference type="EMBL" id="MBL0388661.1"/>
    </source>
</evidence>
<dbReference type="SMART" id="SM00827">
    <property type="entry name" value="PKS_AT"/>
    <property type="match status" value="1"/>
</dbReference>
<dbReference type="RefSeq" id="WP_201637616.1">
    <property type="nucleotide sequence ID" value="NZ_JAEQNB010000006.1"/>
</dbReference>
<dbReference type="InterPro" id="IPR020806">
    <property type="entry name" value="PKS_PP-bd"/>
</dbReference>
<feature type="domain" description="Ketosynthase family 3 (KS3)" evidence="7">
    <location>
        <begin position="1416"/>
        <end position="1840"/>
    </location>
</feature>
<protein>
    <submittedName>
        <fullName evidence="8">SDR family NAD(P)-dependent oxidoreductase</fullName>
    </submittedName>
</protein>
<dbReference type="Pfam" id="PF02801">
    <property type="entry name" value="Ketoacyl-synt_C"/>
    <property type="match status" value="2"/>
</dbReference>
<evidence type="ECO:0000256" key="5">
    <source>
        <dbReference type="SAM" id="MobiDB-lite"/>
    </source>
</evidence>
<dbReference type="SUPFAM" id="SSF52777">
    <property type="entry name" value="CoA-dependent acyltransferases"/>
    <property type="match status" value="2"/>
</dbReference>
<dbReference type="Pfam" id="PF00109">
    <property type="entry name" value="ketoacyl-synt"/>
    <property type="match status" value="2"/>
</dbReference>
<dbReference type="Gene3D" id="3.30.70.3290">
    <property type="match status" value="2"/>
</dbReference>
<dbReference type="CDD" id="cd00833">
    <property type="entry name" value="PKS"/>
    <property type="match status" value="2"/>
</dbReference>
<dbReference type="Gene3D" id="3.40.47.10">
    <property type="match status" value="2"/>
</dbReference>
<dbReference type="Pfam" id="PF22621">
    <property type="entry name" value="CurL-like_PKS_C"/>
    <property type="match status" value="2"/>
</dbReference>
<dbReference type="SMART" id="SM00823">
    <property type="entry name" value="PKS_PP"/>
    <property type="match status" value="2"/>
</dbReference>
<dbReference type="SUPFAM" id="SSF47336">
    <property type="entry name" value="ACP-like"/>
    <property type="match status" value="2"/>
</dbReference>
<dbReference type="Pfam" id="PF00550">
    <property type="entry name" value="PP-binding"/>
    <property type="match status" value="2"/>
</dbReference>
<keyword evidence="4" id="KW-0808">Transferase</keyword>
<dbReference type="InterPro" id="IPR014043">
    <property type="entry name" value="Acyl_transferase_dom"/>
</dbReference>
<evidence type="ECO:0000256" key="4">
    <source>
        <dbReference type="ARBA" id="ARBA00022679"/>
    </source>
</evidence>
<evidence type="ECO:0000259" key="6">
    <source>
        <dbReference type="PROSITE" id="PS50075"/>
    </source>
</evidence>
<dbReference type="Gene3D" id="3.30.70.250">
    <property type="entry name" value="Malonyl-CoA ACP transacylase, ACP-binding"/>
    <property type="match status" value="1"/>
</dbReference>
<dbReference type="Gene3D" id="1.10.1240.100">
    <property type="match status" value="1"/>
</dbReference>
<dbReference type="InterPro" id="IPR057326">
    <property type="entry name" value="KR_dom"/>
</dbReference>
<dbReference type="SUPFAM" id="SSF53901">
    <property type="entry name" value="Thiolase-like"/>
    <property type="match status" value="2"/>
</dbReference>
<feature type="domain" description="Ketosynthase family 3 (KS3)" evidence="7">
    <location>
        <begin position="12"/>
        <end position="438"/>
    </location>
</feature>
<dbReference type="Pfam" id="PF21394">
    <property type="entry name" value="Beta-ketacyl_N"/>
    <property type="match status" value="2"/>
</dbReference>
<dbReference type="InterPro" id="IPR014031">
    <property type="entry name" value="Ketoacyl_synth_C"/>
</dbReference>
<dbReference type="InterPro" id="IPR020841">
    <property type="entry name" value="PKS_Beta-ketoAc_synthase_dom"/>
</dbReference>
<dbReference type="InterPro" id="IPR036736">
    <property type="entry name" value="ACP-like_sf"/>
</dbReference>
<dbReference type="InterPro" id="IPR009081">
    <property type="entry name" value="PP-bd_ACP"/>
</dbReference>
<dbReference type="Pfam" id="PF08659">
    <property type="entry name" value="KR"/>
    <property type="match status" value="2"/>
</dbReference>
<dbReference type="Proteomes" id="UP000602284">
    <property type="component" value="Unassembled WGS sequence"/>
</dbReference>
<dbReference type="InterPro" id="IPR036291">
    <property type="entry name" value="NAD(P)-bd_dom_sf"/>
</dbReference>
<keyword evidence="2" id="KW-0596">Phosphopantetheine</keyword>
<dbReference type="InterPro" id="IPR016035">
    <property type="entry name" value="Acyl_Trfase/lysoPLipase"/>
</dbReference>
<keyword evidence="9" id="KW-1185">Reference proteome</keyword>
<evidence type="ECO:0000256" key="3">
    <source>
        <dbReference type="ARBA" id="ARBA00022553"/>
    </source>
</evidence>
<proteinExistence type="predicted"/>
<name>A0ABS1JEE0_9BACL</name>
<dbReference type="InterPro" id="IPR018201">
    <property type="entry name" value="Ketoacyl_synth_AS"/>
</dbReference>
<dbReference type="Gene3D" id="3.40.366.10">
    <property type="entry name" value="Malonyl-Coenzyme A Acyl Carrier Protein, domain 2"/>
    <property type="match status" value="1"/>
</dbReference>
<evidence type="ECO:0000256" key="2">
    <source>
        <dbReference type="ARBA" id="ARBA00022450"/>
    </source>
</evidence>
<dbReference type="Gene3D" id="3.30.559.10">
    <property type="entry name" value="Chloramphenicol acetyltransferase-like domain"/>
    <property type="match status" value="1"/>
</dbReference>
<dbReference type="PANTHER" id="PTHR43775">
    <property type="entry name" value="FATTY ACID SYNTHASE"/>
    <property type="match status" value="1"/>
</dbReference>
<organism evidence="8 9">
    <name type="scientific">Tumebacillus amylolyticus</name>
    <dbReference type="NCBI Taxonomy" id="2801339"/>
    <lineage>
        <taxon>Bacteria</taxon>
        <taxon>Bacillati</taxon>
        <taxon>Bacillota</taxon>
        <taxon>Bacilli</taxon>
        <taxon>Bacillales</taxon>
        <taxon>Alicyclobacillaceae</taxon>
        <taxon>Tumebacillus</taxon>
    </lineage>
</organism>
<dbReference type="InterPro" id="IPR001227">
    <property type="entry name" value="Ac_transferase_dom_sf"/>
</dbReference>
<dbReference type="PROSITE" id="PS50075">
    <property type="entry name" value="CARRIER"/>
    <property type="match status" value="2"/>
</dbReference>
<feature type="domain" description="Carrier" evidence="6">
    <location>
        <begin position="2828"/>
        <end position="2903"/>
    </location>
</feature>
<dbReference type="SUPFAM" id="SSF52151">
    <property type="entry name" value="FabD/lysophospholipase-like"/>
    <property type="match status" value="2"/>
</dbReference>
<dbReference type="Pfam" id="PF00698">
    <property type="entry name" value="Acyl_transf_1"/>
    <property type="match status" value="1"/>
</dbReference>
<gene>
    <name evidence="8" type="ORF">JJB07_18810</name>
</gene>
<evidence type="ECO:0000256" key="1">
    <source>
        <dbReference type="ARBA" id="ARBA00001957"/>
    </source>
</evidence>
<evidence type="ECO:0000313" key="9">
    <source>
        <dbReference type="Proteomes" id="UP000602284"/>
    </source>
</evidence>
<comment type="caution">
    <text evidence="8">The sequence shown here is derived from an EMBL/GenBank/DDBJ whole genome shotgun (WGS) entry which is preliminary data.</text>
</comment>
<feature type="domain" description="Carrier" evidence="6">
    <location>
        <begin position="1323"/>
        <end position="1398"/>
    </location>
</feature>
<dbReference type="PROSITE" id="PS00012">
    <property type="entry name" value="PHOSPHOPANTETHEINE"/>
    <property type="match status" value="1"/>
</dbReference>
<dbReference type="InterPro" id="IPR050091">
    <property type="entry name" value="PKS_NRPS_Biosynth_Enz"/>
</dbReference>
<accession>A0ABS1JEE0</accession>
<evidence type="ECO:0000259" key="7">
    <source>
        <dbReference type="PROSITE" id="PS52004"/>
    </source>
</evidence>
<sequence length="3360" mass="372157">MTNETEEQRRTGLEIAVIGMSGKFPGANTLEGFWENLKQGVDSISRFSDEELIEAGVAPELIKRSNYVKAKGIVEDVEYFDAPFFSYSPREAEITDPQIRILQETTWEALEMAGYDPQAYNGLIGLYVGAATNFHWMEQSPLMKSTSAAEFSEAGTLCYKDAISTLTSYKLGLKGPSFTLYTACSTSLLGIHLACRSLLVGDCNMAVAGGVSVSYPKKKGYLYEPGMTSSPDGHVRAFDADAQGAVFSDGVGIVVLKRLEDALADGDTIHAVIKGTAANNDGGRKVGYTAPSVEGQADVIQAAHSFAEVEPESIAYIETHGTATPLGDTIEFEALKRAFSETEEKGFCAIGSVKSNVGHLDTAAGVTGFIKTILSLQNKAIPPTLHIQRPNPKIDVVDSPFYLSRELTDWETNGLYPRRAGVSAFGFGGTNVHVVLEEAPEGKSDLSTRNSHLLVLSARSETALVQAAENLALHLENHPHVELADVAYTLQVGRRNFAVRKMLMVQDVRDAQEQLRDVRNFTTVKQDSRDVLFLLPDHPQQAMRLAVEIASQDAEFREALEQVLEIAAHFSQAPLQEALLSGECSSVTADLLLVAIGFALSNRLAEGLEPAGLIGFGIAEYAAAAAAGVCTLEDAFALVTGRQEADFERRVRRVLFEQPQVPFLSSVTGTWITDLQATDPLYWVEQAGMNLRQEEVLHDMLSRADGVVLSMQDSQFRAGAATLVQLGASPLQALGTLWEQGVSVDWSQLYQEERRLRIPLPTYPFEKQRYWLDPETRETEKKRSGVLDKLPNLADWFYEPVWEPKPLTQTVTSDPQTWLLLADDAGIGEALQARLQALGHRGILVRNGSSFLQHSADSYTVNALVAEEYDVLLRSLKVKGHVPDQIVHLWNVSPEDEELAFLDSGFYSLLHLAKAISANHLIHALDITVVTNQMQNVTGEEQISPEKQTLLAPVKVLPQEYPNIRCRSVDVELNELDSTVAHLIAELQCEITDTVVAYRGKDRLISTFRQLPAHQITEGLNLAPNEAAPRLRERGVYLITGGLGGVGLKLADYLARSVQAKLVLIGRTGLPPRSEWESYLNTHDEGDSLASRIRSVQKLEQLGAEVLVLGADVADEQQMQHAIETAQATFGPLHGVVHAAGVLRVRSAQCVMAAITKEECEEQFRPKLQGMRVLEKLLIDRELDFCFFVSSLSPILGGLGFVAYAGANLYLDGMADKLSRRTNNRWMSINWGDWQYTGQAFEKPMLGETLEVLEMTTEEGIKTFQCVLATSNLPRVIISSGDMNARYEQWVTLESRGERRNSKAESTAAARGRKQPQATLYGTPQAEQEAMILEIWKDFYRVSSVDVNDNFFDLGATSLDIIQIHAKLVKRLEKHVPIDAMFAYPSIRSLAGHLSGGQPQEIVPALERQRSIGSVTGDIAIIGMAGRFPGAQDIEAYWENLTAGIESIRFFTDEELLEAGVPEGDVKNPNYVKAKGYLEGTDLFDAAFFDYTPRDASLMDPQLRVFHECAWTALEHAGYDGEAYPGLVGVYGGASPNLYWQVLSTLSESSEPAGQFLISLLNDKDSLTTQVSYKFNLKGPSANVFTGCSTSLVAIHSASQALLNGHCDLALAGGITLSLPDKAGYIYQEGMLFSADGHCKSFDEKANGMLFGDGVGIVVLKRLDDALADGDTIHAVIKGSAINNDGNRKIGYTAPSVDGQTEVIRMAQQAAGISPDSVSYIETHGTATKLGDTIEIKALRQVFDPEKKQTVPIGSVKSNIGHLNAASGVAGLIKTVLSMQHEQIPPSLNFTEPNKSIDFENSPFFVNTELREWKRVEGLRRAGVSSFGIGGTNAHIVLEEAPQMVPTSESRPHQMLMLSAKSPAALERMTANLATHLLQHPDVNLADAAYTLQAGRRAFKHRRALLASTAAEAVEKLTNPESRHVYSWHAVGGQPKTVFLFAGNGSQYVNMGRDLYENEPVFRQVMDECFTILRGLVGFDMKEILYPSDDQMEEAKQKLAKMEACQPLILSFEYALANLLMQWGVQPSALIGYSFGEYVAACLADVFTLEDALHLIVTRGRLMSSLPAGAMLSVPLGEIEIRELMDTYLQESGAQLSLSIVNGPSCIIAGSDEAIAGFEAILRSKRLMCMRVTIEGAAHSHLLDPILEEFATHVQRIALQAPSIPYISCITGTWVTAEQVTDPNYWVRHMRETVRFADGIQELKKDPACLFVEIGPGRDLSVMVQRFLEPGDAAARLLNTIRPQQQDLSDLQYLLTQTARLWTLGVELDWQEFYKNETRRRIPMPTYSFEPVSYKPQGNPFDLGSRLASQPKSSGKKAKLDEWFYAPRWSTTLTPVTQPQEGERWLIFADPCGLGAALATELQQRGEDVTVVYAGDGFSEQGDRSYTINPRESNDYRLLLQKAGLPTRILHLFSVTEAARDFTPEFAARMQEIGFYSLFSLAQALSGLQVGGEIAIRVITNGVQRVTGDETLIPEKATTLGASLVLPQEYSYLTCSNIDVLLPRAGSRQEKRLLEHLIEEARANTSDKTIAYRGLTRFVQSYAPISLQRPEPAELPLKQGGVYLITGGTGGIGRILAEHLAQNFQAKLVLTSRRGLPENDPWIEKLESLGANVSVMAADVADRVRMAEVIADTEARFGPLNGVIHGAGVIGGDTFNLIKELTPADCEAHFQPKMYGLLAMEDVLRGKPLDFCLLMSSISAVLGGLGYIAYAASNLYMDAFVANHNLEADVPWISVNWSDWKYWEDGEKESQIGASVHELSMSPEEGVDAFHRALAWQQGDVLVHSPGDLQARIDQWVNLQSLRAEEDDQQEDLSTYHARPMLLNDYLSPRNEREEKLARIWQRIFRVEQIGVRDEFLELGGDSLKAITVVSRIHKEFNVEVPVGELFNLSNIEKLSAYIAEADSSEYDAIPTAPHKPYYELSSAQKRFYILHRLNPESTAYNDTSVVLLQGKVDKTRLEDSFRRLVAHHEIFRTTLEMVGDEPKQKIHANVELTVEHFDATQEETLELITNFVRPFDFAVPPYLRIALIRLAAEEHVLVIDLHHIVTDGVSYDIFVRDFLTLYSGEELAPLRIQYKDYTEWQNSDQEREAVSRHEAYWLERFQGEIPVLELPTDFPRPQTPDAVGRTLTFTLDASLTAKIREIAAREETTLYTVLLAAYTVLLSKYSGQDDIVIGSPITGRPHVDLQNIIGVFVNMLAMRNRPQAHKSFREFLNEVRVDSLSAYDHQKYQYETLVQTLGLQGNLSRNPLFDVAFVQQHMDTEALEVDGLRVTPYDYDHKRAQFDLLLRAVETPDSIELTMEYAAALFKRETVEKMCERFREVLERVTNDVNLSLGNLHFQHDLQELQAVALPDDLGDFEF</sequence>
<dbReference type="InterPro" id="IPR001242">
    <property type="entry name" value="Condensation_dom"/>
</dbReference>
<keyword evidence="3" id="KW-0597">Phosphoprotein</keyword>
<dbReference type="SMART" id="SM00822">
    <property type="entry name" value="PKS_KR"/>
    <property type="match status" value="2"/>
</dbReference>
<dbReference type="SMART" id="SM00825">
    <property type="entry name" value="PKS_KS"/>
    <property type="match status" value="2"/>
</dbReference>
<dbReference type="EMBL" id="JAEQNB010000006">
    <property type="protein sequence ID" value="MBL0388661.1"/>
    <property type="molecule type" value="Genomic_DNA"/>
</dbReference>
<dbReference type="Gene3D" id="3.40.50.720">
    <property type="entry name" value="NAD(P)-binding Rossmann-like Domain"/>
    <property type="match status" value="2"/>
</dbReference>
<dbReference type="CDD" id="cd19531">
    <property type="entry name" value="LCL_NRPS-like"/>
    <property type="match status" value="1"/>
</dbReference>
<dbReference type="Gene3D" id="1.10.1200.10">
    <property type="entry name" value="ACP-like"/>
    <property type="match status" value="2"/>
</dbReference>
<comment type="cofactor">
    <cofactor evidence="1">
        <name>pantetheine 4'-phosphate</name>
        <dbReference type="ChEBI" id="CHEBI:47942"/>
    </cofactor>
</comment>
<dbReference type="InterPro" id="IPR014030">
    <property type="entry name" value="Ketoacyl_synth_N"/>
</dbReference>
<dbReference type="Gene3D" id="3.30.559.30">
    <property type="entry name" value="Nonribosomal peptide synthetase, condensation domain"/>
    <property type="match status" value="1"/>
</dbReference>
<dbReference type="InterPro" id="IPR049490">
    <property type="entry name" value="C883_1060-like_KR_N"/>
</dbReference>
<dbReference type="PANTHER" id="PTHR43775:SF51">
    <property type="entry name" value="INACTIVE PHENOLPHTHIOCEROL SYNTHESIS POLYKETIDE SYNTHASE TYPE I PKS1-RELATED"/>
    <property type="match status" value="1"/>
</dbReference>
<dbReference type="InterPro" id="IPR023213">
    <property type="entry name" value="CAT-like_dom_sf"/>
</dbReference>
<dbReference type="InterPro" id="IPR016039">
    <property type="entry name" value="Thiolase-like"/>
</dbReference>
<dbReference type="PROSITE" id="PS52004">
    <property type="entry name" value="KS3_2"/>
    <property type="match status" value="2"/>
</dbReference>